<dbReference type="Pfam" id="PF13475">
    <property type="entry name" value="DUF4116"/>
    <property type="match status" value="1"/>
</dbReference>
<keyword evidence="5" id="KW-0808">Transferase</keyword>
<proteinExistence type="inferred from homology"/>
<keyword evidence="6" id="KW-1185">Reference proteome</keyword>
<dbReference type="SUPFAM" id="SSF51735">
    <property type="entry name" value="NAD(P)-binding Rossmann-fold domains"/>
    <property type="match status" value="1"/>
</dbReference>
<dbReference type="Gene3D" id="3.40.50.720">
    <property type="entry name" value="NAD(P)-binding Rossmann-like Domain"/>
    <property type="match status" value="1"/>
</dbReference>
<feature type="domain" description="Ketoreductase (KR)" evidence="3">
    <location>
        <begin position="489"/>
        <end position="539"/>
    </location>
</feature>
<sequence length="888" mass="97643">MAGEIFEVQGCLKFGRGGPSCPSELRGRTVSIECLEGNTFELPAEAACLAGRVRSLLLEHREHGLENTLRFEIKRDTMTKVCEYLKHHREHSVSEIITPLPSDDLRDCGASRWDCSFVNVDHDLLFDLGFAATTLGIPSLDFLVNAKIACATNNKSADKLRKEYKMINDLPAAEEAELRRAYTNLQKTQGEEVDVDLSRLAAASVAQSGMAAAKQKSLPNTEESGKATLNPKSWRKNMWSAAVLKDWQVLADAPPEIQSDKPLLECALRASQGRALKHAAPELRSDEDLVLLATGFLGEAFEFASAELRSSRGCVMKAVALHGAALKHAEAFRGDKAFLLEAAQKGFGGALQGASRTLQEDRAFVLEMIIHDPVCYKFAAEELRVDKEFALEAAKRNGASLKFMPSNFQADFDVVQVAVARDPRAAAHAHPARRTELGMAAEDALGEAQMQQEYSAQAEAARKLAAEDSTNQVGPRQLQSGPIAYTTMKLMKVVGFSAGSTMMGNLGQGNYVAANAFVDLFPYRLRPEVDSSVIMWGAVGGGIGMRWKAFGEKDELWGQDDAMLSVDDATKAVRYACARMACVPLVMPSKFDEQSRYYILMPTAGQIPLDIPSQEAKAAETIDWSEDSKLRDKEALQSLAIVDRRPVPGNLPDTSPLGGWPELLEGRGQQPSPWMSGTRISLSGVRGKNGATGTLLSSFGDGKWKVELDHDLGSAIVHESNLQLLRDLEGPVDQRTKDERTALRRAKIQEKRSQLLEKKAAKGQALEEKVATKQRRRTYYIAGSWNSWQPEEMTWSEEQNFFSSTIKVAGPEAFQVYLDPNGHSCLHSGDVPQRCPQGGVLVQGPDPKWRCEGFNFKMAKIEEGGLYHVRLLLDVKGFAKKVQWTPAR</sequence>
<dbReference type="Proteomes" id="UP001642464">
    <property type="component" value="Unassembled WGS sequence"/>
</dbReference>
<dbReference type="InterPro" id="IPR025197">
    <property type="entry name" value="DUF4116"/>
</dbReference>
<evidence type="ECO:0000256" key="2">
    <source>
        <dbReference type="ARBA" id="ARBA00022786"/>
    </source>
</evidence>
<dbReference type="GO" id="GO:0016301">
    <property type="term" value="F:kinase activity"/>
    <property type="evidence" value="ECO:0007669"/>
    <property type="project" value="UniProtKB-KW"/>
</dbReference>
<comment type="similarity">
    <text evidence="1">Belongs to the SKP1 family.</text>
</comment>
<dbReference type="InterPro" id="IPR036296">
    <property type="entry name" value="SKP1-like_dim_sf"/>
</dbReference>
<evidence type="ECO:0000259" key="3">
    <source>
        <dbReference type="Pfam" id="PF08659"/>
    </source>
</evidence>
<dbReference type="InterPro" id="IPR016897">
    <property type="entry name" value="SKP1"/>
</dbReference>
<evidence type="ECO:0000313" key="6">
    <source>
        <dbReference type="Proteomes" id="UP001642464"/>
    </source>
</evidence>
<dbReference type="InterPro" id="IPR011333">
    <property type="entry name" value="SKP1/BTB/POZ_sf"/>
</dbReference>
<dbReference type="Gene3D" id="3.30.710.10">
    <property type="entry name" value="Potassium Channel Kv1.1, Chain A"/>
    <property type="match status" value="1"/>
</dbReference>
<reference evidence="5 6" key="1">
    <citation type="submission" date="2024-02" db="EMBL/GenBank/DDBJ databases">
        <authorList>
            <person name="Chen Y."/>
            <person name="Shah S."/>
            <person name="Dougan E. K."/>
            <person name="Thang M."/>
            <person name="Chan C."/>
        </authorList>
    </citation>
    <scope>NUCLEOTIDE SEQUENCE [LARGE SCALE GENOMIC DNA]</scope>
</reference>
<feature type="domain" description="DUF4116" evidence="4">
    <location>
        <begin position="386"/>
        <end position="425"/>
    </location>
</feature>
<evidence type="ECO:0000259" key="4">
    <source>
        <dbReference type="Pfam" id="PF13475"/>
    </source>
</evidence>
<accession>A0ABP0QUH7</accession>
<name>A0ABP0QUH7_9DINO</name>
<comment type="caution">
    <text evidence="5">The sequence shown here is derived from an EMBL/GenBank/DDBJ whole genome shotgun (WGS) entry which is preliminary data.</text>
</comment>
<dbReference type="Pfam" id="PF08659">
    <property type="entry name" value="KR"/>
    <property type="match status" value="1"/>
</dbReference>
<dbReference type="PANTHER" id="PTHR11165">
    <property type="entry name" value="SKP1"/>
    <property type="match status" value="1"/>
</dbReference>
<evidence type="ECO:0000256" key="1">
    <source>
        <dbReference type="ARBA" id="ARBA00009993"/>
    </source>
</evidence>
<dbReference type="InterPro" id="IPR036291">
    <property type="entry name" value="NAD(P)-bd_dom_sf"/>
</dbReference>
<dbReference type="SUPFAM" id="SSF54695">
    <property type="entry name" value="POZ domain"/>
    <property type="match status" value="1"/>
</dbReference>
<organism evidence="5 6">
    <name type="scientific">Durusdinium trenchii</name>
    <dbReference type="NCBI Taxonomy" id="1381693"/>
    <lineage>
        <taxon>Eukaryota</taxon>
        <taxon>Sar</taxon>
        <taxon>Alveolata</taxon>
        <taxon>Dinophyceae</taxon>
        <taxon>Suessiales</taxon>
        <taxon>Symbiodiniaceae</taxon>
        <taxon>Durusdinium</taxon>
    </lineage>
</organism>
<protein>
    <submittedName>
        <fullName evidence="5">S-phase kinase-associated protein 1 homolog (Telomerase-associated protein of 20 kDa) (p20)</fullName>
    </submittedName>
</protein>
<evidence type="ECO:0000313" key="5">
    <source>
        <dbReference type="EMBL" id="CAK9091938.1"/>
    </source>
</evidence>
<keyword evidence="5" id="KW-0418">Kinase</keyword>
<dbReference type="InterPro" id="IPR001232">
    <property type="entry name" value="SKP1-like"/>
</dbReference>
<dbReference type="InterPro" id="IPR013968">
    <property type="entry name" value="PKS_KR"/>
</dbReference>
<keyword evidence="2" id="KW-0833">Ubl conjugation pathway</keyword>
<dbReference type="EMBL" id="CAXAMM010040240">
    <property type="protein sequence ID" value="CAK9091938.1"/>
    <property type="molecule type" value="Genomic_DNA"/>
</dbReference>
<dbReference type="SMART" id="SM00512">
    <property type="entry name" value="Skp1"/>
    <property type="match status" value="1"/>
</dbReference>
<dbReference type="SUPFAM" id="SSF81382">
    <property type="entry name" value="Skp1 dimerisation domain-like"/>
    <property type="match status" value="1"/>
</dbReference>
<gene>
    <name evidence="5" type="ORF">SCF082_LOCUS43289</name>
</gene>